<keyword evidence="3" id="KW-1185">Reference proteome</keyword>
<dbReference type="AlphaFoldDB" id="A0AAV6XN21"/>
<name>A0AAV6XN21_9LAMI</name>
<dbReference type="GO" id="GO:0003723">
    <property type="term" value="F:RNA binding"/>
    <property type="evidence" value="ECO:0007669"/>
    <property type="project" value="InterPro"/>
</dbReference>
<protein>
    <submittedName>
        <fullName evidence="2">Uncharacterized protein</fullName>
    </submittedName>
</protein>
<accession>A0AAV6XN21</accession>
<proteinExistence type="predicted"/>
<evidence type="ECO:0000313" key="3">
    <source>
        <dbReference type="Proteomes" id="UP000826271"/>
    </source>
</evidence>
<gene>
    <name evidence="2" type="ORF">BUALT_Bualt06G0029800</name>
</gene>
<keyword evidence="1" id="KW-1133">Transmembrane helix</keyword>
<feature type="transmembrane region" description="Helical" evidence="1">
    <location>
        <begin position="45"/>
        <end position="62"/>
    </location>
</feature>
<evidence type="ECO:0000256" key="1">
    <source>
        <dbReference type="SAM" id="Phobius"/>
    </source>
</evidence>
<dbReference type="EMBL" id="WHWC01000006">
    <property type="protein sequence ID" value="KAG8380575.1"/>
    <property type="molecule type" value="Genomic_DNA"/>
</dbReference>
<sequence>MNTISFHSIAREKLELAKKFIEEISRDKGKGEVKKGVLKSAEKKSVYAVLDIALVILINLTITCNSLNCWNRSLIEDSRAGIKISPQDNYYPGLHDRLVTVTGALGEQIRAVELILLKLVEDPYYQQSANTPFPYAGIGFLNISHLFLFSLVTLFSSVFFSLHMVETSNLPHCQQLCCTYFPDRESR</sequence>
<dbReference type="Proteomes" id="UP000826271">
    <property type="component" value="Unassembled WGS sequence"/>
</dbReference>
<dbReference type="SUPFAM" id="SSF54791">
    <property type="entry name" value="Eukaryotic type KH-domain (KH-domain type I)"/>
    <property type="match status" value="1"/>
</dbReference>
<evidence type="ECO:0000313" key="2">
    <source>
        <dbReference type="EMBL" id="KAG8380575.1"/>
    </source>
</evidence>
<feature type="transmembrane region" description="Helical" evidence="1">
    <location>
        <begin position="133"/>
        <end position="160"/>
    </location>
</feature>
<dbReference type="InterPro" id="IPR036612">
    <property type="entry name" value="KH_dom_type_1_sf"/>
</dbReference>
<keyword evidence="1" id="KW-0812">Transmembrane</keyword>
<keyword evidence="1" id="KW-0472">Membrane</keyword>
<organism evidence="2 3">
    <name type="scientific">Buddleja alternifolia</name>
    <dbReference type="NCBI Taxonomy" id="168488"/>
    <lineage>
        <taxon>Eukaryota</taxon>
        <taxon>Viridiplantae</taxon>
        <taxon>Streptophyta</taxon>
        <taxon>Embryophyta</taxon>
        <taxon>Tracheophyta</taxon>
        <taxon>Spermatophyta</taxon>
        <taxon>Magnoliopsida</taxon>
        <taxon>eudicotyledons</taxon>
        <taxon>Gunneridae</taxon>
        <taxon>Pentapetalae</taxon>
        <taxon>asterids</taxon>
        <taxon>lamiids</taxon>
        <taxon>Lamiales</taxon>
        <taxon>Scrophulariaceae</taxon>
        <taxon>Buddlejeae</taxon>
        <taxon>Buddleja</taxon>
    </lineage>
</organism>
<reference evidence="2" key="1">
    <citation type="submission" date="2019-10" db="EMBL/GenBank/DDBJ databases">
        <authorList>
            <person name="Zhang R."/>
            <person name="Pan Y."/>
            <person name="Wang J."/>
            <person name="Ma R."/>
            <person name="Yu S."/>
        </authorList>
    </citation>
    <scope>NUCLEOTIDE SEQUENCE</scope>
    <source>
        <strain evidence="2">LA-IB0</strain>
        <tissue evidence="2">Leaf</tissue>
    </source>
</reference>
<comment type="caution">
    <text evidence="2">The sequence shown here is derived from an EMBL/GenBank/DDBJ whole genome shotgun (WGS) entry which is preliminary data.</text>
</comment>
<dbReference type="Gene3D" id="3.30.1370.10">
    <property type="entry name" value="K Homology domain, type 1"/>
    <property type="match status" value="1"/>
</dbReference>